<evidence type="ECO:0000256" key="3">
    <source>
        <dbReference type="ARBA" id="ARBA00022833"/>
    </source>
</evidence>
<dbReference type="AlphaFoldDB" id="A0A0L6CNI3"/>
<evidence type="ECO:0000256" key="1">
    <source>
        <dbReference type="ARBA" id="ARBA00022723"/>
    </source>
</evidence>
<reference evidence="8" key="1">
    <citation type="submission" date="2015-03" db="EMBL/GenBank/DDBJ databases">
        <title>Luteipulveratus halotolerans sp. nov., a novel actinobacterium (Dermacoccaceae) from Sarawak, Malaysia.</title>
        <authorList>
            <person name="Juboi H."/>
            <person name="Basik A."/>
            <person name="Shamsul S.S."/>
            <person name="Arnold P."/>
            <person name="Schmitt E.K."/>
            <person name="Sanglier J.-J."/>
            <person name="Yeo T."/>
        </authorList>
    </citation>
    <scope>NUCLEOTIDE SEQUENCE [LARGE SCALE GENOMIC DNA]</scope>
    <source>
        <strain evidence="8">C296001</strain>
    </source>
</reference>
<evidence type="ECO:0000256" key="5">
    <source>
        <dbReference type="SAM" id="MobiDB-lite"/>
    </source>
</evidence>
<evidence type="ECO:0000256" key="4">
    <source>
        <dbReference type="PROSITE-ProRule" id="PRU00510"/>
    </source>
</evidence>
<dbReference type="PANTHER" id="PTHR33823">
    <property type="entry name" value="RNA POLYMERASE-BINDING TRANSCRIPTION FACTOR DKSA-RELATED"/>
    <property type="match status" value="1"/>
</dbReference>
<sequence length="92" mass="10015">MEADLSALFDASRDSNADDEHDPEGQTIAYERAQVTSLLQQARTHLDELDDALARVRTGRYGVCDVCGQDIGAGRLEARPTATTCVAHAVRR</sequence>
<organism evidence="7 8">
    <name type="scientific">Luteipulveratus halotolerans</name>
    <dbReference type="NCBI Taxonomy" id="1631356"/>
    <lineage>
        <taxon>Bacteria</taxon>
        <taxon>Bacillati</taxon>
        <taxon>Actinomycetota</taxon>
        <taxon>Actinomycetes</taxon>
        <taxon>Micrococcales</taxon>
        <taxon>Dermacoccaceae</taxon>
        <taxon>Luteipulveratus</taxon>
    </lineage>
</organism>
<accession>A0A0L6CNI3</accession>
<evidence type="ECO:0000313" key="7">
    <source>
        <dbReference type="EMBL" id="KNX39314.1"/>
    </source>
</evidence>
<dbReference type="Gene3D" id="1.20.120.910">
    <property type="entry name" value="DksA, coiled-coil domain"/>
    <property type="match status" value="1"/>
</dbReference>
<feature type="zinc finger region" description="dksA C4-type" evidence="4">
    <location>
        <begin position="64"/>
        <end position="88"/>
    </location>
</feature>
<protein>
    <recommendedName>
        <fullName evidence="6">Zinc finger DksA/TraR C4-type domain-containing protein</fullName>
    </recommendedName>
</protein>
<dbReference type="SUPFAM" id="SSF57716">
    <property type="entry name" value="Glucocorticoid receptor-like (DNA-binding domain)"/>
    <property type="match status" value="1"/>
</dbReference>
<dbReference type="STRING" id="1631356.VV01_08490"/>
<evidence type="ECO:0000313" key="8">
    <source>
        <dbReference type="Proteomes" id="UP000037397"/>
    </source>
</evidence>
<dbReference type="InterPro" id="IPR000962">
    <property type="entry name" value="Znf_DskA_TraR"/>
</dbReference>
<gene>
    <name evidence="7" type="ORF">VV01_08490</name>
</gene>
<proteinExistence type="predicted"/>
<dbReference type="Proteomes" id="UP000037397">
    <property type="component" value="Unassembled WGS sequence"/>
</dbReference>
<dbReference type="PATRIC" id="fig|1631356.3.peg.1649"/>
<feature type="domain" description="Zinc finger DksA/TraR C4-type" evidence="6">
    <location>
        <begin position="59"/>
        <end position="87"/>
    </location>
</feature>
<dbReference type="OrthoDB" id="1121111at2"/>
<feature type="region of interest" description="Disordered" evidence="5">
    <location>
        <begin position="1"/>
        <end position="26"/>
    </location>
</feature>
<dbReference type="GO" id="GO:0008270">
    <property type="term" value="F:zinc ion binding"/>
    <property type="evidence" value="ECO:0007669"/>
    <property type="project" value="UniProtKB-KW"/>
</dbReference>
<dbReference type="PROSITE" id="PS51128">
    <property type="entry name" value="ZF_DKSA_2"/>
    <property type="match status" value="1"/>
</dbReference>
<keyword evidence="3" id="KW-0862">Zinc</keyword>
<name>A0A0L6CNI3_9MICO</name>
<dbReference type="Pfam" id="PF01258">
    <property type="entry name" value="zf-dskA_traR"/>
    <property type="match status" value="1"/>
</dbReference>
<keyword evidence="2" id="KW-0863">Zinc-finger</keyword>
<evidence type="ECO:0000259" key="6">
    <source>
        <dbReference type="Pfam" id="PF01258"/>
    </source>
</evidence>
<dbReference type="PANTHER" id="PTHR33823:SF4">
    <property type="entry name" value="GENERAL STRESS PROTEIN 16O"/>
    <property type="match status" value="1"/>
</dbReference>
<keyword evidence="1" id="KW-0479">Metal-binding</keyword>
<keyword evidence="8" id="KW-1185">Reference proteome</keyword>
<comment type="caution">
    <text evidence="7">The sequence shown here is derived from an EMBL/GenBank/DDBJ whole genome shotgun (WGS) entry which is preliminary data.</text>
</comment>
<evidence type="ECO:0000256" key="2">
    <source>
        <dbReference type="ARBA" id="ARBA00022771"/>
    </source>
</evidence>
<dbReference type="EMBL" id="LAIR01000002">
    <property type="protein sequence ID" value="KNX39314.1"/>
    <property type="molecule type" value="Genomic_DNA"/>
</dbReference>